<keyword evidence="2" id="KW-1185">Reference proteome</keyword>
<dbReference type="RefSeq" id="XP_036635460.1">
    <property type="nucleotide sequence ID" value="XM_036773987.1"/>
</dbReference>
<dbReference type="Proteomes" id="UP000623687">
    <property type="component" value="Unassembled WGS sequence"/>
</dbReference>
<dbReference type="EMBL" id="JACETU010000002">
    <property type="protein sequence ID" value="KAF7437561.1"/>
    <property type="molecule type" value="Genomic_DNA"/>
</dbReference>
<accession>A0A8H7A440</accession>
<evidence type="ECO:0000313" key="1">
    <source>
        <dbReference type="EMBL" id="KAF7437561.1"/>
    </source>
</evidence>
<proteinExistence type="predicted"/>
<evidence type="ECO:0000313" key="2">
    <source>
        <dbReference type="Proteomes" id="UP000623687"/>
    </source>
</evidence>
<name>A0A8H7A440_PLEOS</name>
<protein>
    <submittedName>
        <fullName evidence="1">Uncharacterized protein</fullName>
    </submittedName>
</protein>
<reference evidence="1" key="1">
    <citation type="submission" date="2019-07" db="EMBL/GenBank/DDBJ databases">
        <authorList>
            <person name="Palmer J.M."/>
        </authorList>
    </citation>
    <scope>NUCLEOTIDE SEQUENCE</scope>
    <source>
        <strain evidence="1">PC9</strain>
    </source>
</reference>
<sequence length="111" mass="12758">MMYMQLTPKEDELIVFDKDGRLPDDIVGQPPLQFAAISVLLGPPTPAEQTAVHSPVNEAILYKYHSFFNGFRCNVSPFQVPPSKELYERREDVYNRSSYSLDRFALPQQYS</sequence>
<dbReference type="GeneID" id="59374221"/>
<comment type="caution">
    <text evidence="1">The sequence shown here is derived from an EMBL/GenBank/DDBJ whole genome shotgun (WGS) entry which is preliminary data.</text>
</comment>
<dbReference type="VEuPathDB" id="FungiDB:PC9H_004403"/>
<dbReference type="AlphaFoldDB" id="A0A8H7A440"/>
<dbReference type="OrthoDB" id="3687641at2759"/>
<gene>
    <name evidence="1" type="ORF">PC9H_004403</name>
</gene>
<organism evidence="1 2">
    <name type="scientific">Pleurotus ostreatus</name>
    <name type="common">Oyster mushroom</name>
    <name type="synonym">White-rot fungus</name>
    <dbReference type="NCBI Taxonomy" id="5322"/>
    <lineage>
        <taxon>Eukaryota</taxon>
        <taxon>Fungi</taxon>
        <taxon>Dikarya</taxon>
        <taxon>Basidiomycota</taxon>
        <taxon>Agaricomycotina</taxon>
        <taxon>Agaricomycetes</taxon>
        <taxon>Agaricomycetidae</taxon>
        <taxon>Agaricales</taxon>
        <taxon>Pleurotineae</taxon>
        <taxon>Pleurotaceae</taxon>
        <taxon>Pleurotus</taxon>
    </lineage>
</organism>